<dbReference type="Proteomes" id="UP000182321">
    <property type="component" value="Unassembled WGS sequence"/>
</dbReference>
<reference evidence="3" key="1">
    <citation type="submission" date="2016-10" db="EMBL/GenBank/DDBJ databases">
        <authorList>
            <person name="Varghese N."/>
        </authorList>
    </citation>
    <scope>NUCLEOTIDE SEQUENCE [LARGE SCALE GENOMIC DNA]</scope>
    <source>
        <strain evidence="3">ACV-9</strain>
    </source>
</reference>
<dbReference type="PANTHER" id="PTHR12526:SF630">
    <property type="entry name" value="GLYCOSYLTRANSFERASE"/>
    <property type="match status" value="1"/>
</dbReference>
<dbReference type="AlphaFoldDB" id="A0A1H7GZQ9"/>
<dbReference type="EMBL" id="FNZX01000005">
    <property type="protein sequence ID" value="SEK43561.1"/>
    <property type="molecule type" value="Genomic_DNA"/>
</dbReference>
<dbReference type="GO" id="GO:0016757">
    <property type="term" value="F:glycosyltransferase activity"/>
    <property type="evidence" value="ECO:0007669"/>
    <property type="project" value="InterPro"/>
</dbReference>
<dbReference type="Gene3D" id="3.40.50.2000">
    <property type="entry name" value="Glycogen Phosphorylase B"/>
    <property type="match status" value="2"/>
</dbReference>
<dbReference type="SUPFAM" id="SSF53756">
    <property type="entry name" value="UDP-Glycosyltransferase/glycogen phosphorylase"/>
    <property type="match status" value="1"/>
</dbReference>
<evidence type="ECO:0000259" key="1">
    <source>
        <dbReference type="Pfam" id="PF00534"/>
    </source>
</evidence>
<organism evidence="2 3">
    <name type="scientific">Pseudobutyrivibrio ruminis</name>
    <dbReference type="NCBI Taxonomy" id="46206"/>
    <lineage>
        <taxon>Bacteria</taxon>
        <taxon>Bacillati</taxon>
        <taxon>Bacillota</taxon>
        <taxon>Clostridia</taxon>
        <taxon>Lachnospirales</taxon>
        <taxon>Lachnospiraceae</taxon>
        <taxon>Pseudobutyrivibrio</taxon>
    </lineage>
</organism>
<name>A0A1H7GZQ9_9FIRM</name>
<protein>
    <submittedName>
        <fullName evidence="2">Glycosyltransferase involved in cell wall bisynthesis</fullName>
    </submittedName>
</protein>
<keyword evidence="2" id="KW-0808">Transferase</keyword>
<feature type="domain" description="Glycosyl transferase family 1" evidence="1">
    <location>
        <begin position="175"/>
        <end position="334"/>
    </location>
</feature>
<proteinExistence type="predicted"/>
<accession>A0A1H7GZQ9</accession>
<gene>
    <name evidence="2" type="ORF">SAMN02910377_00864</name>
</gene>
<keyword evidence="3" id="KW-1185">Reference proteome</keyword>
<dbReference type="InterPro" id="IPR001296">
    <property type="entry name" value="Glyco_trans_1"/>
</dbReference>
<sequence>MKVLHVSKSSTYSGMENVAINIINAMPEDIHSVYLTATGSVETKLLEHDIEYIGVEKVDENAIKEAIDEVKPDIIHAYEYDCSLMCTKVTDTIPIISHIYSVPRWVQKIGPKSVIYGGACKNFTKIIIPNKIVEEKAWFKDKMAGKTVVLGTPFNAVKIFEKGYLPGTEMSKDKLEKYKSDLLFVGYLTDDKNPYEFVRIVKEVKETHPDIKAIIVGGGDLGSECLELIGKYNLSENIIMVGMQHNPCIYMNQTKILVAPSKFEGFGMAAVEAMAFGKPVLVSKVGGFLTTVNDDCGKICGTDKKPVDRDAFVSNINELLDNQEIYRMKSDGARRRAKDLNNFETYMEEVKKIYEDAYQTARKN</sequence>
<evidence type="ECO:0000313" key="2">
    <source>
        <dbReference type="EMBL" id="SEK43561.1"/>
    </source>
</evidence>
<evidence type="ECO:0000313" key="3">
    <source>
        <dbReference type="Proteomes" id="UP000182321"/>
    </source>
</evidence>
<dbReference type="Pfam" id="PF00534">
    <property type="entry name" value="Glycos_transf_1"/>
    <property type="match status" value="1"/>
</dbReference>
<dbReference type="PANTHER" id="PTHR12526">
    <property type="entry name" value="GLYCOSYLTRANSFERASE"/>
    <property type="match status" value="1"/>
</dbReference>
<dbReference type="CDD" id="cd03801">
    <property type="entry name" value="GT4_PimA-like"/>
    <property type="match status" value="1"/>
</dbReference>
<dbReference type="RefSeq" id="WP_074789591.1">
    <property type="nucleotide sequence ID" value="NZ_FNZX01000005.1"/>
</dbReference>